<name>A0A367L9G6_9HYPO</name>
<accession>A0A367L9G6</accession>
<dbReference type="OrthoDB" id="4939572at2759"/>
<protein>
    <submittedName>
        <fullName evidence="1">Uncharacterized protein</fullName>
    </submittedName>
</protein>
<comment type="caution">
    <text evidence="1">The sequence shown here is derived from an EMBL/GenBank/DDBJ whole genome shotgun (WGS) entry which is preliminary data.</text>
</comment>
<dbReference type="AlphaFoldDB" id="A0A367L9G6"/>
<organism evidence="1 2">
    <name type="scientific">Ophiocordyceps polyrhachis-furcata BCC 54312</name>
    <dbReference type="NCBI Taxonomy" id="1330021"/>
    <lineage>
        <taxon>Eukaryota</taxon>
        <taxon>Fungi</taxon>
        <taxon>Dikarya</taxon>
        <taxon>Ascomycota</taxon>
        <taxon>Pezizomycotina</taxon>
        <taxon>Sordariomycetes</taxon>
        <taxon>Hypocreomycetidae</taxon>
        <taxon>Hypocreales</taxon>
        <taxon>Ophiocordycipitaceae</taxon>
        <taxon>Ophiocordyceps</taxon>
    </lineage>
</organism>
<dbReference type="EMBL" id="LKCN02000010">
    <property type="protein sequence ID" value="RCI11059.1"/>
    <property type="molecule type" value="Genomic_DNA"/>
</dbReference>
<sequence>MLGVWIYRKLKVVTGAYRATPLYYVESEAFVPPLDLYLSYCSARTFQLLEANSIAASIRAATDVSTCLPTRPYRDCPDPYAYDRDPA</sequence>
<dbReference type="Proteomes" id="UP000253664">
    <property type="component" value="Unassembled WGS sequence"/>
</dbReference>
<keyword evidence="2" id="KW-1185">Reference proteome</keyword>
<proteinExistence type="predicted"/>
<reference evidence="1 2" key="1">
    <citation type="journal article" date="2015" name="BMC Genomics">
        <title>Insights from the genome of Ophiocordyceps polyrhachis-furcata to pathogenicity and host specificity in insect fungi.</title>
        <authorList>
            <person name="Wichadakul D."/>
            <person name="Kobmoo N."/>
            <person name="Ingsriswang S."/>
            <person name="Tangphatsornruang S."/>
            <person name="Chantasingh D."/>
            <person name="Luangsa-ard J.J."/>
            <person name="Eurwilaichitr L."/>
        </authorList>
    </citation>
    <scope>NUCLEOTIDE SEQUENCE [LARGE SCALE GENOMIC DNA]</scope>
    <source>
        <strain evidence="1 2">BCC 54312</strain>
    </source>
</reference>
<evidence type="ECO:0000313" key="2">
    <source>
        <dbReference type="Proteomes" id="UP000253664"/>
    </source>
</evidence>
<gene>
    <name evidence="1" type="ORF">L249_7450</name>
</gene>
<evidence type="ECO:0000313" key="1">
    <source>
        <dbReference type="EMBL" id="RCI11059.1"/>
    </source>
</evidence>